<evidence type="ECO:0000313" key="2">
    <source>
        <dbReference type="Proteomes" id="UP000036681"/>
    </source>
</evidence>
<feature type="compositionally biased region" description="Basic and acidic residues" evidence="1">
    <location>
        <begin position="1"/>
        <end position="16"/>
    </location>
</feature>
<proteinExistence type="predicted"/>
<protein>
    <submittedName>
        <fullName evidence="3">Uncharacterized protein</fullName>
    </submittedName>
</protein>
<dbReference type="Proteomes" id="UP000036681">
    <property type="component" value="Unplaced"/>
</dbReference>
<organism evidence="2 3">
    <name type="scientific">Ascaris lumbricoides</name>
    <name type="common">Giant roundworm</name>
    <dbReference type="NCBI Taxonomy" id="6252"/>
    <lineage>
        <taxon>Eukaryota</taxon>
        <taxon>Metazoa</taxon>
        <taxon>Ecdysozoa</taxon>
        <taxon>Nematoda</taxon>
        <taxon>Chromadorea</taxon>
        <taxon>Rhabditida</taxon>
        <taxon>Spirurina</taxon>
        <taxon>Ascaridomorpha</taxon>
        <taxon>Ascaridoidea</taxon>
        <taxon>Ascarididae</taxon>
        <taxon>Ascaris</taxon>
    </lineage>
</organism>
<dbReference type="AlphaFoldDB" id="A0A0M3HSH4"/>
<reference evidence="3" key="1">
    <citation type="submission" date="2017-02" db="UniProtKB">
        <authorList>
            <consortium name="WormBaseParasite"/>
        </authorList>
    </citation>
    <scope>IDENTIFICATION</scope>
</reference>
<accession>A0A0M3HSH4</accession>
<name>A0A0M3HSH4_ASCLU</name>
<evidence type="ECO:0000313" key="3">
    <source>
        <dbReference type="WBParaSite" id="ALUE_0000542101-mRNA-1"/>
    </source>
</evidence>
<keyword evidence="2" id="KW-1185">Reference proteome</keyword>
<feature type="region of interest" description="Disordered" evidence="1">
    <location>
        <begin position="1"/>
        <end position="20"/>
    </location>
</feature>
<dbReference type="WBParaSite" id="ALUE_0000542101-mRNA-1">
    <property type="protein sequence ID" value="ALUE_0000542101-mRNA-1"/>
    <property type="gene ID" value="ALUE_0000542101"/>
</dbReference>
<evidence type="ECO:0000256" key="1">
    <source>
        <dbReference type="SAM" id="MobiDB-lite"/>
    </source>
</evidence>
<sequence length="83" mass="9555">MCGSREAHTRTQRSDEGASIFSASTQHSTFFCTAFVYRTQEKRMCLARKQFVHIIFLLNSVERSTWAIFTTGKPTTNAFSLRR</sequence>